<dbReference type="EMBL" id="LBSA01000041">
    <property type="protein sequence ID" value="KKQ07625.1"/>
    <property type="molecule type" value="Genomic_DNA"/>
</dbReference>
<accession>A0A0G0F221</accession>
<keyword evidence="1" id="KW-0472">Membrane</keyword>
<dbReference type="SUPFAM" id="SSF51306">
    <property type="entry name" value="LexA/Signal peptidase"/>
    <property type="match status" value="1"/>
</dbReference>
<dbReference type="GO" id="GO:0004252">
    <property type="term" value="F:serine-type endopeptidase activity"/>
    <property type="evidence" value="ECO:0007669"/>
    <property type="project" value="InterPro"/>
</dbReference>
<evidence type="ECO:0000256" key="1">
    <source>
        <dbReference type="SAM" id="Phobius"/>
    </source>
</evidence>
<dbReference type="AlphaFoldDB" id="A0A0G0F221"/>
<dbReference type="InterPro" id="IPR036286">
    <property type="entry name" value="LexA/Signal_pep-like_sf"/>
</dbReference>
<reference evidence="2 3" key="1">
    <citation type="journal article" date="2015" name="Nature">
        <title>rRNA introns, odd ribosomes, and small enigmatic genomes across a large radiation of phyla.</title>
        <authorList>
            <person name="Brown C.T."/>
            <person name="Hug L.A."/>
            <person name="Thomas B.C."/>
            <person name="Sharon I."/>
            <person name="Castelle C.J."/>
            <person name="Singh A."/>
            <person name="Wilkins M.J."/>
            <person name="Williams K.H."/>
            <person name="Banfield J.F."/>
        </authorList>
    </citation>
    <scope>NUCLEOTIDE SEQUENCE [LARGE SCALE GENOMIC DNA]</scope>
</reference>
<keyword evidence="1" id="KW-1133">Transmembrane helix</keyword>
<evidence type="ECO:0000313" key="3">
    <source>
        <dbReference type="Proteomes" id="UP000034492"/>
    </source>
</evidence>
<comment type="caution">
    <text evidence="2">The sequence shown here is derived from an EMBL/GenBank/DDBJ whole genome shotgun (WGS) entry which is preliminary data.</text>
</comment>
<evidence type="ECO:0000313" key="2">
    <source>
        <dbReference type="EMBL" id="KKQ07625.1"/>
    </source>
</evidence>
<feature type="transmembrane region" description="Helical" evidence="1">
    <location>
        <begin position="382"/>
        <end position="401"/>
    </location>
</feature>
<protein>
    <recommendedName>
        <fullName evidence="4">Peptidase S24/S26A/S26B/S26C domain-containing protein</fullName>
    </recommendedName>
</protein>
<keyword evidence="1" id="KW-0812">Transmembrane</keyword>
<organism evidence="2 3">
    <name type="scientific">Candidatus Daviesbacteria bacterium GW2011_GWB1_36_5</name>
    <dbReference type="NCBI Taxonomy" id="1618426"/>
    <lineage>
        <taxon>Bacteria</taxon>
        <taxon>Candidatus Daviesiibacteriota</taxon>
    </lineage>
</organism>
<dbReference type="InterPro" id="IPR019533">
    <property type="entry name" value="Peptidase_S26"/>
</dbReference>
<dbReference type="InterPro" id="IPR039498">
    <property type="entry name" value="NTP_transf_5"/>
</dbReference>
<dbReference type="GO" id="GO:0006465">
    <property type="term" value="P:signal peptide processing"/>
    <property type="evidence" value="ECO:0007669"/>
    <property type="project" value="InterPro"/>
</dbReference>
<dbReference type="Proteomes" id="UP000034492">
    <property type="component" value="Unassembled WGS sequence"/>
</dbReference>
<dbReference type="Pfam" id="PF14907">
    <property type="entry name" value="NTP_transf_5"/>
    <property type="match status" value="1"/>
</dbReference>
<proteinExistence type="predicted"/>
<evidence type="ECO:0008006" key="4">
    <source>
        <dbReference type="Google" id="ProtNLM"/>
    </source>
</evidence>
<gene>
    <name evidence="2" type="ORF">US19_C0041G0016</name>
</gene>
<sequence length="433" mass="51126">MSISNDFLKIKTFGNSMFPFLMDADVLYVKRTPFSKLSINDFVTFLENKKFITHRIIFKSRLGLKPYIITKGDANLQPDKKVVPKQILGKVYKIKRAGAIFDPEQIYLFQSTLYFNEILKVKKVFEKNNIELVFLKGLPINLYLEKTHPKRIYADCDLLIKKQEFNKVSRILKKLGFSTIETTITKTHAKLRTKEPEVSFSKTIDNIRITLDIHLEAAFLIHTLGKMDSIYPQVLIDKLTEAFLKEKKVIRIYNENFFILPTENLIIYLALHLFHHNLRGYYRYNLISKVLTKNKVDFNLMAEKIYEYNLRNFIYPVFILLIKYYKIPIPKKFLNRILPSVGKIRYINNHILNIDIFSEEFRVDSGIERFKFFFHLSPVNPYLKYFIFLQPGVLYTILWILKSRIYFTAKIFFSNKVSINNFKSFLASASVIS</sequence>
<dbReference type="CDD" id="cd06530">
    <property type="entry name" value="S26_SPase_I"/>
    <property type="match status" value="1"/>
</dbReference>
<name>A0A0G0F221_9BACT</name>